<evidence type="ECO:0000313" key="2">
    <source>
        <dbReference type="Proteomes" id="UP000234667"/>
    </source>
</evidence>
<dbReference type="AlphaFoldDB" id="A0A2J5QBR1"/>
<reference evidence="1 2" key="1">
    <citation type="submission" date="2017-11" db="EMBL/GenBank/DDBJ databases">
        <authorList>
            <person name="Han C.G."/>
        </authorList>
    </citation>
    <scope>NUCLEOTIDE SEQUENCE [LARGE SCALE GENOMIC DNA]</scope>
    <source>
        <strain evidence="1 2">A10</strain>
    </source>
</reference>
<dbReference type="Proteomes" id="UP000234667">
    <property type="component" value="Unassembled WGS sequence"/>
</dbReference>
<sequence length="62" mass="7028">MCAVLGSGQNGARRVRREALLFFSERAALWPLQAKAFLFIHRVAEDKDPLWNEMNRAIKNGG</sequence>
<organism evidence="1 2">
    <name type="scientific">Klebsiella michiganensis</name>
    <dbReference type="NCBI Taxonomy" id="1134687"/>
    <lineage>
        <taxon>Bacteria</taxon>
        <taxon>Pseudomonadati</taxon>
        <taxon>Pseudomonadota</taxon>
        <taxon>Gammaproteobacteria</taxon>
        <taxon>Enterobacterales</taxon>
        <taxon>Enterobacteriaceae</taxon>
        <taxon>Klebsiella/Raoultella group</taxon>
        <taxon>Klebsiella</taxon>
    </lineage>
</organism>
<name>A0A2J5QBR1_9ENTR</name>
<accession>A0A2J5QBR1</accession>
<reference evidence="1 2" key="2">
    <citation type="submission" date="2018-01" db="EMBL/GenBank/DDBJ databases">
        <title>Genomic study of Klebsiella pneumoniae.</title>
        <authorList>
            <person name="Yang Y."/>
            <person name="Bicalho R."/>
        </authorList>
    </citation>
    <scope>NUCLEOTIDE SEQUENCE [LARGE SCALE GENOMIC DNA]</scope>
    <source>
        <strain evidence="1 2">A10</strain>
    </source>
</reference>
<protein>
    <submittedName>
        <fullName evidence="1">Uncharacterized protein</fullName>
    </submittedName>
</protein>
<dbReference type="EMBL" id="PIDR01000002">
    <property type="protein sequence ID" value="PLO75652.1"/>
    <property type="molecule type" value="Genomic_DNA"/>
</dbReference>
<proteinExistence type="predicted"/>
<comment type="caution">
    <text evidence="1">The sequence shown here is derived from an EMBL/GenBank/DDBJ whole genome shotgun (WGS) entry which is preliminary data.</text>
</comment>
<gene>
    <name evidence="1" type="ORF">CWN49_00600</name>
</gene>
<evidence type="ECO:0000313" key="1">
    <source>
        <dbReference type="EMBL" id="PLO75652.1"/>
    </source>
</evidence>